<dbReference type="EMBL" id="QNRI01000017">
    <property type="protein sequence ID" value="RBO92043.1"/>
    <property type="molecule type" value="Genomic_DNA"/>
</dbReference>
<reference evidence="1 2" key="1">
    <citation type="submission" date="2018-06" db="EMBL/GenBank/DDBJ databases">
        <title>Genomic Encyclopedia of Type Strains, Phase IV (KMG-IV): sequencing the most valuable type-strain genomes for metagenomic binning, comparative biology and taxonomic classification.</title>
        <authorList>
            <person name="Goeker M."/>
        </authorList>
    </citation>
    <scope>NUCLEOTIDE SEQUENCE [LARGE SCALE GENOMIC DNA]</scope>
    <source>
        <strain evidence="1 2">DSM 15140</strain>
    </source>
</reference>
<dbReference type="Proteomes" id="UP000252254">
    <property type="component" value="Unassembled WGS sequence"/>
</dbReference>
<evidence type="ECO:0000313" key="1">
    <source>
        <dbReference type="EMBL" id="RBO92043.1"/>
    </source>
</evidence>
<accession>A0A366DPL5</accession>
<gene>
    <name evidence="1" type="ORF">DES48_1177</name>
</gene>
<evidence type="ECO:0008006" key="3">
    <source>
        <dbReference type="Google" id="ProtNLM"/>
    </source>
</evidence>
<dbReference type="STRING" id="200904.GCA_900168775_02151"/>
<evidence type="ECO:0000313" key="2">
    <source>
        <dbReference type="Proteomes" id="UP000252254"/>
    </source>
</evidence>
<organism evidence="1 2">
    <name type="scientific">Paraliobacillus ryukyuensis</name>
    <dbReference type="NCBI Taxonomy" id="200904"/>
    <lineage>
        <taxon>Bacteria</taxon>
        <taxon>Bacillati</taxon>
        <taxon>Bacillota</taxon>
        <taxon>Bacilli</taxon>
        <taxon>Bacillales</taxon>
        <taxon>Bacillaceae</taxon>
        <taxon>Paraliobacillus</taxon>
    </lineage>
</organism>
<protein>
    <recommendedName>
        <fullName evidence="3">Helix-turn-helix protein</fullName>
    </recommendedName>
</protein>
<sequence length="66" mass="7878">MNDDLNHERPLYADKMVDLYNKGYSFEQLSEIFRCDGFEVVLCLRHMSVIENKPIRPFGFRHKNIS</sequence>
<proteinExistence type="predicted"/>
<dbReference type="AlphaFoldDB" id="A0A366DPL5"/>
<keyword evidence="2" id="KW-1185">Reference proteome</keyword>
<comment type="caution">
    <text evidence="1">The sequence shown here is derived from an EMBL/GenBank/DDBJ whole genome shotgun (WGS) entry which is preliminary data.</text>
</comment>
<name>A0A366DPL5_9BACI</name>